<dbReference type="AlphaFoldDB" id="A0AAU7AR25"/>
<protein>
    <recommendedName>
        <fullName evidence="4">Right handed beta helix domain-containing protein</fullName>
    </recommendedName>
</protein>
<dbReference type="RefSeq" id="WP_354700368.1">
    <property type="nucleotide sequence ID" value="NZ_CP114014.1"/>
</dbReference>
<dbReference type="Gene3D" id="2.160.20.10">
    <property type="entry name" value="Single-stranded right-handed beta-helix, Pectin lyase-like"/>
    <property type="match status" value="1"/>
</dbReference>
<evidence type="ECO:0000256" key="1">
    <source>
        <dbReference type="SAM" id="MobiDB-lite"/>
    </source>
</evidence>
<name>A0AAU7AR25_9ACTN</name>
<feature type="region of interest" description="Disordered" evidence="1">
    <location>
        <begin position="275"/>
        <end position="294"/>
    </location>
</feature>
<feature type="chain" id="PRO_5043616209" description="Right handed beta helix domain-containing protein" evidence="2">
    <location>
        <begin position="22"/>
        <end position="581"/>
    </location>
</feature>
<dbReference type="SUPFAM" id="SSF51126">
    <property type="entry name" value="Pectin lyase-like"/>
    <property type="match status" value="1"/>
</dbReference>
<accession>A0AAU7AR25</accession>
<organism evidence="3">
    <name type="scientific">Paraconexibacter sp. AEG42_29</name>
    <dbReference type="NCBI Taxonomy" id="2997339"/>
    <lineage>
        <taxon>Bacteria</taxon>
        <taxon>Bacillati</taxon>
        <taxon>Actinomycetota</taxon>
        <taxon>Thermoleophilia</taxon>
        <taxon>Solirubrobacterales</taxon>
        <taxon>Paraconexibacteraceae</taxon>
        <taxon>Paraconexibacter</taxon>
    </lineage>
</organism>
<evidence type="ECO:0000256" key="2">
    <source>
        <dbReference type="SAM" id="SignalP"/>
    </source>
</evidence>
<gene>
    <name evidence="3" type="ORF">DSM112329_00639</name>
</gene>
<reference evidence="3" key="1">
    <citation type="submission" date="2022-12" db="EMBL/GenBank/DDBJ databases">
        <title>Paraconexibacter alkalitolerans sp. nov. and Baekduia alba sp. nov., isolated from soil and emended description of the genera Paraconexibacter (Chun et al., 2020) and Baekduia (An et al., 2020).</title>
        <authorList>
            <person name="Vieira S."/>
            <person name="Huber K.J."/>
            <person name="Geppert A."/>
            <person name="Wolf J."/>
            <person name="Neumann-Schaal M."/>
            <person name="Muesken M."/>
            <person name="Overmann J."/>
        </authorList>
    </citation>
    <scope>NUCLEOTIDE SEQUENCE</scope>
    <source>
        <strain evidence="3">AEG42_29</strain>
    </source>
</reference>
<evidence type="ECO:0000313" key="3">
    <source>
        <dbReference type="EMBL" id="XAY03817.1"/>
    </source>
</evidence>
<dbReference type="InterPro" id="IPR012334">
    <property type="entry name" value="Pectin_lyas_fold"/>
</dbReference>
<dbReference type="EMBL" id="CP114014">
    <property type="protein sequence ID" value="XAY03817.1"/>
    <property type="molecule type" value="Genomic_DNA"/>
</dbReference>
<sequence length="581" mass="57996">MSARAAAALVVLLGVVTGAAAAPGAAAAATRTWYVEAGAADGGRGTTRAAPLATLAAVEAKSRAGDRIVVLPAVTALDGGLQLKPRQRLIGDGRSVTGGLPADAPAPRLTNSTAVHLEGDAVRLADRTTVRNIRVTGARRGGVYGTDVRKVSVLASDISGHNVGCTRGFLIPPFNVPTTVAGVGIPISAGLHNGWAGIMVDIGSGRSQIAIRGNQVHDADCGDGIDIRVSGDADVRATIAGNDVRELRQGDDLESVLAIGLQTRERSRLVARVEGNRQSGLGNDEDPGLGPAGADSEGVFVNVVGPSSLRATIVRNRYTHTPGRGGFSANGLEFVSMGDGGRGLVEVSDSTFSGTPGDVIEQLALGTGARLRMRLDNVVASGSTGFGGSGFGDTVVIPGNNADCLIAASGGARNVVDLAVRRSRLTDCANNGLTFGSSVANGTGPTQELALHVSDSTIAGNHAGNLRIANAGAVSRLSALVQRTDLSGSGGVGSTPANLTIEDLGDASNATIDLGGGGLGSLGGNCLQGGTFAAAVVGFDVSARGNWWGTPGGPAPGRALAIGGALDTGAPLPAAPARCRP</sequence>
<feature type="signal peptide" evidence="2">
    <location>
        <begin position="1"/>
        <end position="21"/>
    </location>
</feature>
<evidence type="ECO:0008006" key="4">
    <source>
        <dbReference type="Google" id="ProtNLM"/>
    </source>
</evidence>
<dbReference type="KEGG" id="parq:DSM112329_00639"/>
<dbReference type="InterPro" id="IPR011050">
    <property type="entry name" value="Pectin_lyase_fold/virulence"/>
</dbReference>
<keyword evidence="2" id="KW-0732">Signal</keyword>
<proteinExistence type="predicted"/>